<sequence>MALTFDDTQAASLLELLGLPADTTDIDTILATVKDAVASEPMDSKPSAVAAAAKRAGLEVIDNDTLTALRAEAIEGRQIKAAAARQKIEDTVTTAISKGKITLSRRKHWVDLITADPGMADVLASVPDETAVPLTEIGHGVDSEGGPGEKREAWFY</sequence>
<name>A0A1Y5PTN8_9MYCO</name>
<evidence type="ECO:0000256" key="1">
    <source>
        <dbReference type="SAM" id="MobiDB-lite"/>
    </source>
</evidence>
<protein>
    <submittedName>
        <fullName evidence="2">Mu-like prophage I protein</fullName>
    </submittedName>
</protein>
<feature type="region of interest" description="Disordered" evidence="1">
    <location>
        <begin position="136"/>
        <end position="156"/>
    </location>
</feature>
<reference evidence="2" key="1">
    <citation type="submission" date="2016-03" db="EMBL/GenBank/DDBJ databases">
        <authorList>
            <person name="Ploux O."/>
        </authorList>
    </citation>
    <scope>NUCLEOTIDE SEQUENCE</scope>
    <source>
        <strain evidence="2">UC10</strain>
    </source>
</reference>
<dbReference type="AlphaFoldDB" id="A0A1Y5PTN8"/>
<organism evidence="2">
    <name type="scientific">uncultured Mycobacterium sp</name>
    <dbReference type="NCBI Taxonomy" id="171292"/>
    <lineage>
        <taxon>Bacteria</taxon>
        <taxon>Bacillati</taxon>
        <taxon>Actinomycetota</taxon>
        <taxon>Actinomycetes</taxon>
        <taxon>Mycobacteriales</taxon>
        <taxon>Mycobacteriaceae</taxon>
        <taxon>Mycobacterium</taxon>
        <taxon>environmental samples</taxon>
    </lineage>
</organism>
<gene>
    <name evidence="2" type="ORF">MHPYR_70179</name>
</gene>
<proteinExistence type="predicted"/>
<evidence type="ECO:0000313" key="2">
    <source>
        <dbReference type="EMBL" id="SBS79258.1"/>
    </source>
</evidence>
<feature type="compositionally biased region" description="Basic and acidic residues" evidence="1">
    <location>
        <begin position="139"/>
        <end position="156"/>
    </location>
</feature>
<accession>A0A1Y5PTN8</accession>
<dbReference type="EMBL" id="FLQS01000067">
    <property type="protein sequence ID" value="SBS79258.1"/>
    <property type="molecule type" value="Genomic_DNA"/>
</dbReference>